<dbReference type="PANTHER" id="PTHR43283:SF14">
    <property type="entry name" value="BLL8153 PROTEIN"/>
    <property type="match status" value="1"/>
</dbReference>
<dbReference type="InterPro" id="IPR012338">
    <property type="entry name" value="Beta-lactam/transpept-like"/>
</dbReference>
<keyword evidence="1" id="KW-0472">Membrane</keyword>
<accession>A0A0L6CVV1</accession>
<gene>
    <name evidence="3" type="primary">nylB'</name>
    <name evidence="3" type="ORF">ROTO_16500</name>
</gene>
<dbReference type="GO" id="GO:0019875">
    <property type="term" value="F:6-aminohexanoate-dimer hydrolase activity"/>
    <property type="evidence" value="ECO:0007669"/>
    <property type="project" value="UniProtKB-EC"/>
</dbReference>
<name>A0A0L6CVV1_9RHOB</name>
<dbReference type="AlphaFoldDB" id="A0A0L6CVV1"/>
<dbReference type="InterPro" id="IPR050789">
    <property type="entry name" value="Diverse_Enzym_Activities"/>
</dbReference>
<feature type="transmembrane region" description="Helical" evidence="1">
    <location>
        <begin position="7"/>
        <end position="25"/>
    </location>
</feature>
<dbReference type="OrthoDB" id="9814204at2"/>
<evidence type="ECO:0000259" key="2">
    <source>
        <dbReference type="Pfam" id="PF00144"/>
    </source>
</evidence>
<evidence type="ECO:0000313" key="3">
    <source>
        <dbReference type="EMBL" id="KNX41805.1"/>
    </source>
</evidence>
<dbReference type="SUPFAM" id="SSF56601">
    <property type="entry name" value="beta-lactamase/transpeptidase-like"/>
    <property type="match status" value="1"/>
</dbReference>
<feature type="domain" description="Beta-lactamase-related" evidence="2">
    <location>
        <begin position="93"/>
        <end position="367"/>
    </location>
</feature>
<sequence>MRAIVKWTIRIMLALVLALVVVGLWKREEITRLWAVNTLFDDTRIVANFSNMERAFLTLPVPRGDGPVSPLPQGSEMSLPEGVATWIEARNVTSLLVLHDGRIVHERYLHGTQAEDRRISWSVAKSFLSALFGIALAEGQIASLDDPVTRYAPQLQGSAYDGTTIRQLLQMTSGLEFDEDYLNYDSDINRMGRVLALGGTMDGFAAGLTARAADPGTRWKYVSIDTHALAMVLRGATGRDLPGLLSEHIIQPLGFQAEPYYLSDGEGVAFALGGLNLTTRDYARFGLMVEQMGRYQGRQVVPEDWIRASTTPSAPTPEGALKYGYQWWMPQDARDGEVFGHGIYGQYIYIDRARDAVIVVTSADRGFREPGVKTGNIAMLRRIAAAL</sequence>
<dbReference type="PANTHER" id="PTHR43283">
    <property type="entry name" value="BETA-LACTAMASE-RELATED"/>
    <property type="match status" value="1"/>
</dbReference>
<dbReference type="EMBL" id="LGVV01000017">
    <property type="protein sequence ID" value="KNX41805.1"/>
    <property type="molecule type" value="Genomic_DNA"/>
</dbReference>
<dbReference type="Gene3D" id="3.40.710.10">
    <property type="entry name" value="DD-peptidase/beta-lactamase superfamily"/>
    <property type="match status" value="1"/>
</dbReference>
<proteinExistence type="predicted"/>
<keyword evidence="1" id="KW-0812">Transmembrane</keyword>
<protein>
    <submittedName>
        <fullName evidence="3">6-aminohexanoate-dimer hydrolase</fullName>
        <ecNumber evidence="3">3.5.1.46</ecNumber>
    </submittedName>
</protein>
<reference evidence="4" key="1">
    <citation type="submission" date="2015-07" db="EMBL/GenBank/DDBJ databases">
        <title>Draft Genome Sequence of Roseovarius tolerans EL-164, a producer of N-Acylated Alanine Methyl Esters (NAMEs).</title>
        <authorList>
            <person name="Voget S."/>
            <person name="Bruns H."/>
            <person name="Wagner-Doebler I."/>
            <person name="Schulz S."/>
            <person name="Daniel R."/>
        </authorList>
    </citation>
    <scope>NUCLEOTIDE SEQUENCE [LARGE SCALE GENOMIC DNA]</scope>
    <source>
        <strain evidence="4">EL-164</strain>
    </source>
</reference>
<dbReference type="PATRIC" id="fig|74031.6.peg.1681"/>
<dbReference type="RefSeq" id="WP_050662573.1">
    <property type="nucleotide sequence ID" value="NZ_CP118494.1"/>
</dbReference>
<dbReference type="Proteomes" id="UP000037046">
    <property type="component" value="Unassembled WGS sequence"/>
</dbReference>
<dbReference type="STRING" id="74031.SAMN04488077_12611"/>
<evidence type="ECO:0000313" key="4">
    <source>
        <dbReference type="Proteomes" id="UP000037046"/>
    </source>
</evidence>
<keyword evidence="1" id="KW-1133">Transmembrane helix</keyword>
<comment type="caution">
    <text evidence="3">The sequence shown here is derived from an EMBL/GenBank/DDBJ whole genome shotgun (WGS) entry which is preliminary data.</text>
</comment>
<organism evidence="3 4">
    <name type="scientific">Roseovarius tolerans</name>
    <dbReference type="NCBI Taxonomy" id="74031"/>
    <lineage>
        <taxon>Bacteria</taxon>
        <taxon>Pseudomonadati</taxon>
        <taxon>Pseudomonadota</taxon>
        <taxon>Alphaproteobacteria</taxon>
        <taxon>Rhodobacterales</taxon>
        <taxon>Roseobacteraceae</taxon>
        <taxon>Roseovarius</taxon>
    </lineage>
</organism>
<keyword evidence="3" id="KW-0378">Hydrolase</keyword>
<dbReference type="Pfam" id="PF00144">
    <property type="entry name" value="Beta-lactamase"/>
    <property type="match status" value="1"/>
</dbReference>
<dbReference type="EC" id="3.5.1.46" evidence="3"/>
<dbReference type="InterPro" id="IPR001466">
    <property type="entry name" value="Beta-lactam-related"/>
</dbReference>
<keyword evidence="4" id="KW-1185">Reference proteome</keyword>
<evidence type="ECO:0000256" key="1">
    <source>
        <dbReference type="SAM" id="Phobius"/>
    </source>
</evidence>